<dbReference type="Proteomes" id="UP000623129">
    <property type="component" value="Unassembled WGS sequence"/>
</dbReference>
<dbReference type="GO" id="GO:0061630">
    <property type="term" value="F:ubiquitin protein ligase activity"/>
    <property type="evidence" value="ECO:0007669"/>
    <property type="project" value="TreeGrafter"/>
</dbReference>
<feature type="domain" description="RING-type" evidence="5">
    <location>
        <begin position="124"/>
        <end position="166"/>
    </location>
</feature>
<keyword evidence="1" id="KW-0479">Metal-binding</keyword>
<keyword evidence="3" id="KW-0862">Zinc</keyword>
<dbReference type="Pfam" id="PF13639">
    <property type="entry name" value="zf-RING_2"/>
    <property type="match status" value="1"/>
</dbReference>
<evidence type="ECO:0000256" key="3">
    <source>
        <dbReference type="ARBA" id="ARBA00022833"/>
    </source>
</evidence>
<evidence type="ECO:0000313" key="7">
    <source>
        <dbReference type="Proteomes" id="UP000623129"/>
    </source>
</evidence>
<evidence type="ECO:0000256" key="2">
    <source>
        <dbReference type="ARBA" id="ARBA00022771"/>
    </source>
</evidence>
<dbReference type="InterPro" id="IPR013083">
    <property type="entry name" value="Znf_RING/FYVE/PHD"/>
</dbReference>
<sequence>MEPLPKKQWGKVINSAAFCYYKFDLLRPINLEECTDAIKDLEYNHDVLRNIPLEDLSSWWLKHLVIYRLKYPLAIRKAYRLLDGFTKPAEAESEKKSIHRLLDGFTKPAEADLEKPSTDESEKCAVCLDKLEETGRNQTRLVCNHIYHEDCIFKWVSNHKTCPLCRVVAVRDCAIISPQI</sequence>
<evidence type="ECO:0000256" key="4">
    <source>
        <dbReference type="PROSITE-ProRule" id="PRU00175"/>
    </source>
</evidence>
<accession>A0A833QKU9</accession>
<dbReference type="PANTHER" id="PTHR15710:SF243">
    <property type="entry name" value="E3 UBIQUITIN-PROTEIN LIGASE PRAJA-2 ISOFORM X1"/>
    <property type="match status" value="1"/>
</dbReference>
<evidence type="ECO:0000259" key="5">
    <source>
        <dbReference type="PROSITE" id="PS50089"/>
    </source>
</evidence>
<dbReference type="PANTHER" id="PTHR15710">
    <property type="entry name" value="E3 UBIQUITIN-PROTEIN LIGASE PRAJA"/>
    <property type="match status" value="1"/>
</dbReference>
<dbReference type="EMBL" id="SWLB01000016">
    <property type="protein sequence ID" value="KAF3328450.1"/>
    <property type="molecule type" value="Genomic_DNA"/>
</dbReference>
<dbReference type="SMART" id="SM00184">
    <property type="entry name" value="RING"/>
    <property type="match status" value="1"/>
</dbReference>
<dbReference type="GO" id="GO:0005737">
    <property type="term" value="C:cytoplasm"/>
    <property type="evidence" value="ECO:0007669"/>
    <property type="project" value="TreeGrafter"/>
</dbReference>
<name>A0A833QKU9_9POAL</name>
<dbReference type="PROSITE" id="PS50089">
    <property type="entry name" value="ZF_RING_2"/>
    <property type="match status" value="1"/>
</dbReference>
<proteinExistence type="predicted"/>
<evidence type="ECO:0000256" key="1">
    <source>
        <dbReference type="ARBA" id="ARBA00022723"/>
    </source>
</evidence>
<keyword evidence="2 4" id="KW-0863">Zinc-finger</keyword>
<keyword evidence="7" id="KW-1185">Reference proteome</keyword>
<dbReference type="InterPro" id="IPR001841">
    <property type="entry name" value="Znf_RING"/>
</dbReference>
<organism evidence="6 7">
    <name type="scientific">Carex littledalei</name>
    <dbReference type="NCBI Taxonomy" id="544730"/>
    <lineage>
        <taxon>Eukaryota</taxon>
        <taxon>Viridiplantae</taxon>
        <taxon>Streptophyta</taxon>
        <taxon>Embryophyta</taxon>
        <taxon>Tracheophyta</taxon>
        <taxon>Spermatophyta</taxon>
        <taxon>Magnoliopsida</taxon>
        <taxon>Liliopsida</taxon>
        <taxon>Poales</taxon>
        <taxon>Cyperaceae</taxon>
        <taxon>Cyperoideae</taxon>
        <taxon>Cariceae</taxon>
        <taxon>Carex</taxon>
        <taxon>Carex subgen. Euthyceras</taxon>
    </lineage>
</organism>
<dbReference type="OrthoDB" id="666913at2759"/>
<protein>
    <submittedName>
        <fullName evidence="6">E3 ubiquitin-protein ligase RING1-like protein</fullName>
    </submittedName>
</protein>
<gene>
    <name evidence="6" type="ORF">FCM35_KLT07056</name>
</gene>
<dbReference type="AlphaFoldDB" id="A0A833QKU9"/>
<dbReference type="GO" id="GO:0008270">
    <property type="term" value="F:zinc ion binding"/>
    <property type="evidence" value="ECO:0007669"/>
    <property type="project" value="UniProtKB-KW"/>
</dbReference>
<reference evidence="6" key="1">
    <citation type="submission" date="2020-01" db="EMBL/GenBank/DDBJ databases">
        <title>Genome sequence of Kobresia littledalei, the first chromosome-level genome in the family Cyperaceae.</title>
        <authorList>
            <person name="Qu G."/>
        </authorList>
    </citation>
    <scope>NUCLEOTIDE SEQUENCE</scope>
    <source>
        <strain evidence="6">C.B.Clarke</strain>
        <tissue evidence="6">Leaf</tissue>
    </source>
</reference>
<dbReference type="GO" id="GO:0016567">
    <property type="term" value="P:protein ubiquitination"/>
    <property type="evidence" value="ECO:0007669"/>
    <property type="project" value="TreeGrafter"/>
</dbReference>
<dbReference type="Gene3D" id="3.30.40.10">
    <property type="entry name" value="Zinc/RING finger domain, C3HC4 (zinc finger)"/>
    <property type="match status" value="1"/>
</dbReference>
<comment type="caution">
    <text evidence="6">The sequence shown here is derived from an EMBL/GenBank/DDBJ whole genome shotgun (WGS) entry which is preliminary data.</text>
</comment>
<evidence type="ECO:0000313" key="6">
    <source>
        <dbReference type="EMBL" id="KAF3328450.1"/>
    </source>
</evidence>
<dbReference type="SUPFAM" id="SSF57850">
    <property type="entry name" value="RING/U-box"/>
    <property type="match status" value="1"/>
</dbReference>